<dbReference type="OrthoDB" id="9809391at2"/>
<organism evidence="3 4">
    <name type="scientific">Amycolatopsis albispora</name>
    <dbReference type="NCBI Taxonomy" id="1804986"/>
    <lineage>
        <taxon>Bacteria</taxon>
        <taxon>Bacillati</taxon>
        <taxon>Actinomycetota</taxon>
        <taxon>Actinomycetes</taxon>
        <taxon>Pseudonocardiales</taxon>
        <taxon>Pseudonocardiaceae</taxon>
        <taxon>Amycolatopsis</taxon>
    </lineage>
</organism>
<dbReference type="GO" id="GO:0003700">
    <property type="term" value="F:DNA-binding transcription factor activity"/>
    <property type="evidence" value="ECO:0007669"/>
    <property type="project" value="InterPro"/>
</dbReference>
<dbReference type="SMART" id="SM00422">
    <property type="entry name" value="HTH_MERR"/>
    <property type="match status" value="1"/>
</dbReference>
<evidence type="ECO:0000313" key="4">
    <source>
        <dbReference type="Proteomes" id="UP000250434"/>
    </source>
</evidence>
<dbReference type="Gene3D" id="1.10.1660.10">
    <property type="match status" value="1"/>
</dbReference>
<dbReference type="KEGG" id="aab:A4R43_26795"/>
<gene>
    <name evidence="3" type="ORF">A4R43_26795</name>
</gene>
<dbReference type="PANTHER" id="PTHR30204">
    <property type="entry name" value="REDOX-CYCLING DRUG-SENSING TRANSCRIPTIONAL ACTIVATOR SOXR"/>
    <property type="match status" value="1"/>
</dbReference>
<evidence type="ECO:0000256" key="1">
    <source>
        <dbReference type="ARBA" id="ARBA00023125"/>
    </source>
</evidence>
<protein>
    <submittedName>
        <fullName evidence="3">MerR family transcriptional regulator</fullName>
    </submittedName>
</protein>
<dbReference type="PRINTS" id="PR00040">
    <property type="entry name" value="HTHMERR"/>
</dbReference>
<dbReference type="InterPro" id="IPR000551">
    <property type="entry name" value="MerR-type_HTH_dom"/>
</dbReference>
<dbReference type="PANTHER" id="PTHR30204:SF93">
    <property type="entry name" value="HTH MERR-TYPE DOMAIN-CONTAINING PROTEIN"/>
    <property type="match status" value="1"/>
</dbReference>
<feature type="domain" description="HTH merR-type" evidence="2">
    <location>
        <begin position="11"/>
        <end position="80"/>
    </location>
</feature>
<keyword evidence="1" id="KW-0238">DNA-binding</keyword>
<sequence>MPVVHSATAPRFTIGELARRTGLPVKTIRFYSDEGLLPPTDRTHAGYRLYDAQAMARLELVKTLRELGLGLPEVERALAGQASVADLAAVHVDALDEQIRRLRLRRSVLRAVAKRGSELEEVKLMNKLASMSDEERRRLIDEFWAEMVEGLDVHQEFYDRMRSAKPELPEDPSAEQLEAWIEFAELVQDPDFRALIRRMSEQHSAARERGESMAPADQPDYTTLFTRANEALAAGLAPDSPEGRALADELFNASAGERDASDVLYRREVLERFAQGGDPRAERYWQLLAIINGWPPIPTQAPAVRWLIEAMRATID</sequence>
<dbReference type="EMBL" id="CP015163">
    <property type="protein sequence ID" value="AXB45653.1"/>
    <property type="molecule type" value="Genomic_DNA"/>
</dbReference>
<dbReference type="AlphaFoldDB" id="A0A344LC79"/>
<dbReference type="RefSeq" id="WP_113694889.1">
    <property type="nucleotide sequence ID" value="NZ_CP015163.1"/>
</dbReference>
<proteinExistence type="predicted"/>
<dbReference type="InterPro" id="IPR009061">
    <property type="entry name" value="DNA-bd_dom_put_sf"/>
</dbReference>
<reference evidence="3 4" key="1">
    <citation type="submission" date="2016-04" db="EMBL/GenBank/DDBJ databases">
        <title>Complete genome sequence and analysis of deep-sea sediment isolate, Amycolatopsis sp. WP1.</title>
        <authorList>
            <person name="Wang H."/>
            <person name="Chen S."/>
            <person name="Wu Q."/>
        </authorList>
    </citation>
    <scope>NUCLEOTIDE SEQUENCE [LARGE SCALE GENOMIC DNA]</scope>
    <source>
        <strain evidence="3 4">WP1</strain>
    </source>
</reference>
<dbReference type="Pfam" id="PF13411">
    <property type="entry name" value="MerR_1"/>
    <property type="match status" value="1"/>
</dbReference>
<dbReference type="GO" id="GO:0003677">
    <property type="term" value="F:DNA binding"/>
    <property type="evidence" value="ECO:0007669"/>
    <property type="project" value="UniProtKB-KW"/>
</dbReference>
<dbReference type="PROSITE" id="PS50937">
    <property type="entry name" value="HTH_MERR_2"/>
    <property type="match status" value="1"/>
</dbReference>
<dbReference type="Proteomes" id="UP000250434">
    <property type="component" value="Chromosome"/>
</dbReference>
<evidence type="ECO:0000313" key="3">
    <source>
        <dbReference type="EMBL" id="AXB45653.1"/>
    </source>
</evidence>
<evidence type="ECO:0000259" key="2">
    <source>
        <dbReference type="PROSITE" id="PS50937"/>
    </source>
</evidence>
<accession>A0A344LC79</accession>
<dbReference type="InterPro" id="IPR047057">
    <property type="entry name" value="MerR_fam"/>
</dbReference>
<dbReference type="SUPFAM" id="SSF46955">
    <property type="entry name" value="Putative DNA-binding domain"/>
    <property type="match status" value="1"/>
</dbReference>
<name>A0A344LC79_9PSEU</name>
<keyword evidence="4" id="KW-1185">Reference proteome</keyword>